<dbReference type="eggNOG" id="ENOG502RV13">
    <property type="taxonomic scope" value="Eukaryota"/>
</dbReference>
<evidence type="ECO:0000313" key="1">
    <source>
        <dbReference type="EMBL" id="OCT48247.1"/>
    </source>
</evidence>
<organism evidence="1 2">
    <name type="scientific">Cladophialophora carrionii</name>
    <dbReference type="NCBI Taxonomy" id="86049"/>
    <lineage>
        <taxon>Eukaryota</taxon>
        <taxon>Fungi</taxon>
        <taxon>Dikarya</taxon>
        <taxon>Ascomycota</taxon>
        <taxon>Pezizomycotina</taxon>
        <taxon>Eurotiomycetes</taxon>
        <taxon>Chaetothyriomycetidae</taxon>
        <taxon>Chaetothyriales</taxon>
        <taxon>Herpotrichiellaceae</taxon>
        <taxon>Cladophialophora</taxon>
    </lineage>
</organism>
<dbReference type="VEuPathDB" id="FungiDB:G647_08393"/>
<gene>
    <name evidence="1" type="ORF">CLCR_03990</name>
</gene>
<protein>
    <recommendedName>
        <fullName evidence="3">Glyoxalase-like domain-containing protein</fullName>
    </recommendedName>
</protein>
<dbReference type="Gene3D" id="3.10.180.10">
    <property type="entry name" value="2,3-Dihydroxybiphenyl 1,2-Dioxygenase, domain 1"/>
    <property type="match status" value="1"/>
</dbReference>
<accession>A0A1C1CIF9</accession>
<sequence length="347" mass="38731">MRLLHLKSPCLAGRILPTHCAVRNDTCAEADYYFERRLPGSKYDALSADAPKTNEEKGFSINEFLILSGRERTDLWVPSTFNRSALTSVLGTEVVFVDPQVAQWGLKNFLVAIGGDIIEVVSPFKDDTTAGRLLKKRGQGGYMIIMQTLDAAARREHIESRGLAKVIFSHVHDDVQCVQYHPKGIAGGMMPELDSHAPSPSNPTPLESAFSPWHACGTEYEKYSSGMRRCSHLKLLGATLRLAPGQTDVQAAAQQWQDYFGVRREGSQLMFTNARLTFVPGVEGEAEGLESITVEVKGKKRFDRMLDIARKEGLCGHGWTNLLGVKWYFVLREDENEDDRNQRGSRL</sequence>
<reference evidence="2" key="1">
    <citation type="submission" date="2015-07" db="EMBL/GenBank/DDBJ databases">
        <authorList>
            <person name="Teixeira M.M."/>
            <person name="Souza R.C."/>
            <person name="Almeida L.G."/>
            <person name="Vicente V.A."/>
            <person name="de Hoog S."/>
            <person name="Bocca A.L."/>
            <person name="de Almeida S.R."/>
            <person name="Vasconcelos A.T."/>
            <person name="Felipe M.S."/>
        </authorList>
    </citation>
    <scope>NUCLEOTIDE SEQUENCE [LARGE SCALE GENOMIC DNA]</scope>
    <source>
        <strain evidence="2">KSF</strain>
    </source>
</reference>
<dbReference type="Proteomes" id="UP000094526">
    <property type="component" value="Unassembled WGS sequence"/>
</dbReference>
<dbReference type="OrthoDB" id="4179687at2759"/>
<dbReference type="EMBL" id="LGRB01000012">
    <property type="protein sequence ID" value="OCT48247.1"/>
    <property type="molecule type" value="Genomic_DNA"/>
</dbReference>
<dbReference type="AlphaFoldDB" id="A0A1C1CIF9"/>
<dbReference type="InterPro" id="IPR029068">
    <property type="entry name" value="Glyas_Bleomycin-R_OHBP_Dase"/>
</dbReference>
<name>A0A1C1CIF9_9EURO</name>
<evidence type="ECO:0000313" key="2">
    <source>
        <dbReference type="Proteomes" id="UP000094526"/>
    </source>
</evidence>
<dbReference type="VEuPathDB" id="FungiDB:CLCR_03990"/>
<evidence type="ECO:0008006" key="3">
    <source>
        <dbReference type="Google" id="ProtNLM"/>
    </source>
</evidence>
<keyword evidence="2" id="KW-1185">Reference proteome</keyword>
<proteinExistence type="predicted"/>
<comment type="caution">
    <text evidence="1">The sequence shown here is derived from an EMBL/GenBank/DDBJ whole genome shotgun (WGS) entry which is preliminary data.</text>
</comment>